<accession>A0A915K1K7</accession>
<dbReference type="GO" id="GO:0016787">
    <property type="term" value="F:hydrolase activity"/>
    <property type="evidence" value="ECO:0007669"/>
    <property type="project" value="InterPro"/>
</dbReference>
<evidence type="ECO:0000313" key="5">
    <source>
        <dbReference type="WBParaSite" id="nRc.2.0.1.t31713-RA"/>
    </source>
</evidence>
<keyword evidence="4" id="KW-1185">Reference proteome</keyword>
<dbReference type="Pfam" id="PF01112">
    <property type="entry name" value="Asparaginase_2"/>
    <property type="match status" value="1"/>
</dbReference>
<comment type="similarity">
    <text evidence="1">Belongs to the Ntn-hydrolase family.</text>
</comment>
<dbReference type="OMA" id="AKNCSTN"/>
<dbReference type="GO" id="GO:0005737">
    <property type="term" value="C:cytoplasm"/>
    <property type="evidence" value="ECO:0007669"/>
    <property type="project" value="TreeGrafter"/>
</dbReference>
<evidence type="ECO:0000313" key="4">
    <source>
        <dbReference type="Proteomes" id="UP000887565"/>
    </source>
</evidence>
<feature type="site" description="Cleavage; by autolysis" evidence="3">
    <location>
        <begin position="111"/>
        <end position="112"/>
    </location>
</feature>
<organism evidence="4 5">
    <name type="scientific">Romanomermis culicivorax</name>
    <name type="common">Nematode worm</name>
    <dbReference type="NCBI Taxonomy" id="13658"/>
    <lineage>
        <taxon>Eukaryota</taxon>
        <taxon>Metazoa</taxon>
        <taxon>Ecdysozoa</taxon>
        <taxon>Nematoda</taxon>
        <taxon>Enoplea</taxon>
        <taxon>Dorylaimia</taxon>
        <taxon>Mermithida</taxon>
        <taxon>Mermithoidea</taxon>
        <taxon>Mermithidae</taxon>
        <taxon>Romanomermis</taxon>
    </lineage>
</organism>
<feature type="active site" description="Nucleophile" evidence="2">
    <location>
        <position position="112"/>
    </location>
</feature>
<reference evidence="5" key="1">
    <citation type="submission" date="2022-11" db="UniProtKB">
        <authorList>
            <consortium name="WormBaseParasite"/>
        </authorList>
    </citation>
    <scope>IDENTIFICATION</scope>
</reference>
<dbReference type="InterPro" id="IPR029055">
    <property type="entry name" value="Ntn_hydrolases_N"/>
</dbReference>
<evidence type="ECO:0000256" key="1">
    <source>
        <dbReference type="ARBA" id="ARBA00010872"/>
    </source>
</evidence>
<dbReference type="InterPro" id="IPR000246">
    <property type="entry name" value="Peptidase_T2"/>
</dbReference>
<name>A0A915K1K7_ROMCU</name>
<dbReference type="SUPFAM" id="SSF56235">
    <property type="entry name" value="N-terminal nucleophile aminohydrolases (Ntn hydrolases)"/>
    <property type="match status" value="1"/>
</dbReference>
<evidence type="ECO:0000256" key="3">
    <source>
        <dbReference type="PIRSR" id="PIRSR600246-3"/>
    </source>
</evidence>
<proteinExistence type="inferred from homology"/>
<dbReference type="PANTHER" id="PTHR10188:SF43">
    <property type="entry name" value="ASPARAGINASE (EUROFUNG)"/>
    <property type="match status" value="1"/>
</dbReference>
<dbReference type="Gene3D" id="3.60.20.30">
    <property type="entry name" value="(Glycosyl)asparaginase"/>
    <property type="match status" value="1"/>
</dbReference>
<protein>
    <submittedName>
        <fullName evidence="5">L-asparaginase</fullName>
    </submittedName>
</protein>
<dbReference type="PANTHER" id="PTHR10188">
    <property type="entry name" value="L-ASPARAGINASE"/>
    <property type="match status" value="1"/>
</dbReference>
<evidence type="ECO:0000256" key="2">
    <source>
        <dbReference type="PIRSR" id="PIRSR600246-1"/>
    </source>
</evidence>
<dbReference type="AlphaFoldDB" id="A0A915K1K7"/>
<dbReference type="Proteomes" id="UP000887565">
    <property type="component" value="Unplaced"/>
</dbReference>
<sequence length="145" mass="15570">MLEKVRNRRSVFTRDFTIEMDAGLMDGHSGNAAGVGAVSRIKNPIILANEVMSKTPHALLCCSGAEKFAKNCSTNVVFETPEYFQTQIRRQQLENLLKENNCSTEKSDSLGTVGAVAIDENGRLATASSTGGLSGKLSGKFCPVI</sequence>
<dbReference type="WBParaSite" id="nRc.2.0.1.t31713-RA">
    <property type="protein sequence ID" value="nRc.2.0.1.t31713-RA"/>
    <property type="gene ID" value="nRc.2.0.1.g31713"/>
</dbReference>